<organism evidence="1">
    <name type="scientific">Rhizophora mucronata</name>
    <name type="common">Asiatic mangrove</name>
    <dbReference type="NCBI Taxonomy" id="61149"/>
    <lineage>
        <taxon>Eukaryota</taxon>
        <taxon>Viridiplantae</taxon>
        <taxon>Streptophyta</taxon>
        <taxon>Embryophyta</taxon>
        <taxon>Tracheophyta</taxon>
        <taxon>Spermatophyta</taxon>
        <taxon>Magnoliopsida</taxon>
        <taxon>eudicotyledons</taxon>
        <taxon>Gunneridae</taxon>
        <taxon>Pentapetalae</taxon>
        <taxon>rosids</taxon>
        <taxon>fabids</taxon>
        <taxon>Malpighiales</taxon>
        <taxon>Rhizophoraceae</taxon>
        <taxon>Rhizophora</taxon>
    </lineage>
</organism>
<proteinExistence type="predicted"/>
<sequence length="24" mass="2582">MGMGLLASLLFLSISPPPWLPANR</sequence>
<reference evidence="1" key="1">
    <citation type="submission" date="2018-02" db="EMBL/GenBank/DDBJ databases">
        <title>Rhizophora mucronata_Transcriptome.</title>
        <authorList>
            <person name="Meera S.P."/>
            <person name="Sreeshan A."/>
            <person name="Augustine A."/>
        </authorList>
    </citation>
    <scope>NUCLEOTIDE SEQUENCE</scope>
    <source>
        <tissue evidence="1">Leaf</tissue>
    </source>
</reference>
<protein>
    <submittedName>
        <fullName evidence="1">Uncharacterized protein</fullName>
    </submittedName>
</protein>
<accession>A0A2P2PVG7</accession>
<evidence type="ECO:0000313" key="1">
    <source>
        <dbReference type="EMBL" id="MBX58705.1"/>
    </source>
</evidence>
<name>A0A2P2PVG7_RHIMU</name>
<dbReference type="EMBL" id="GGEC01078221">
    <property type="protein sequence ID" value="MBX58705.1"/>
    <property type="molecule type" value="Transcribed_RNA"/>
</dbReference>
<dbReference type="AlphaFoldDB" id="A0A2P2PVG7"/>